<reference evidence="2" key="1">
    <citation type="submission" date="2013-11" db="EMBL/GenBank/DDBJ databases">
        <authorList>
            <person name="Sternberg P."/>
            <person name="Dillman A."/>
            <person name="Macchietto M."/>
        </authorList>
    </citation>
    <scope>NUCLEOTIDE SEQUENCE</scope>
    <source>
        <strain evidence="2">ALL</strain>
    </source>
</reference>
<dbReference type="AlphaFoldDB" id="A0A4U8ULW0"/>
<comment type="caution">
    <text evidence="2">The sequence shown here is derived from an EMBL/GenBank/DDBJ whole genome shotgun (WGS) entry which is preliminary data.</text>
</comment>
<evidence type="ECO:0000313" key="3">
    <source>
        <dbReference type="Proteomes" id="UP000298663"/>
    </source>
</evidence>
<dbReference type="EMBL" id="AZBU02000001">
    <property type="protein sequence ID" value="TMS33107.1"/>
    <property type="molecule type" value="Genomic_DNA"/>
</dbReference>
<dbReference type="Proteomes" id="UP000298663">
    <property type="component" value="Chromosome X"/>
</dbReference>
<evidence type="ECO:0000313" key="1">
    <source>
        <dbReference type="EMBL" id="TMS33100.1"/>
    </source>
</evidence>
<organism evidence="2 3">
    <name type="scientific">Steinernema carpocapsae</name>
    <name type="common">Entomopathogenic nematode</name>
    <dbReference type="NCBI Taxonomy" id="34508"/>
    <lineage>
        <taxon>Eukaryota</taxon>
        <taxon>Metazoa</taxon>
        <taxon>Ecdysozoa</taxon>
        <taxon>Nematoda</taxon>
        <taxon>Chromadorea</taxon>
        <taxon>Rhabditida</taxon>
        <taxon>Tylenchina</taxon>
        <taxon>Panagrolaimomorpha</taxon>
        <taxon>Strongyloidoidea</taxon>
        <taxon>Steinernematidae</taxon>
        <taxon>Steinernema</taxon>
    </lineage>
</organism>
<accession>A0A4U8ULW0</accession>
<reference evidence="2 3" key="2">
    <citation type="journal article" date="2015" name="Genome Biol.">
        <title>Comparative genomics of Steinernema reveals deeply conserved gene regulatory networks.</title>
        <authorList>
            <person name="Dillman A.R."/>
            <person name="Macchietto M."/>
            <person name="Porter C.F."/>
            <person name="Rogers A."/>
            <person name="Williams B."/>
            <person name="Antoshechkin I."/>
            <person name="Lee M.M."/>
            <person name="Goodwin Z."/>
            <person name="Lu X."/>
            <person name="Lewis E.E."/>
            <person name="Goodrich-Blair H."/>
            <person name="Stock S.P."/>
            <person name="Adams B.J."/>
            <person name="Sternberg P.W."/>
            <person name="Mortazavi A."/>
        </authorList>
    </citation>
    <scope>NUCLEOTIDE SEQUENCE [LARGE SCALE GENOMIC DNA]</scope>
    <source>
        <strain evidence="2 3">ALL</strain>
    </source>
</reference>
<evidence type="ECO:0000313" key="2">
    <source>
        <dbReference type="EMBL" id="TMS33107.1"/>
    </source>
</evidence>
<protein>
    <submittedName>
        <fullName evidence="2">Uncharacterized protein</fullName>
    </submittedName>
</protein>
<dbReference type="EMBL" id="AZBU02000001">
    <property type="protein sequence ID" value="TMS33100.1"/>
    <property type="molecule type" value="Genomic_DNA"/>
</dbReference>
<name>A0A4U8ULW0_STECR</name>
<reference evidence="2 3" key="3">
    <citation type="journal article" date="2019" name="G3 (Bethesda)">
        <title>Hybrid Assembly of the Genome of the Entomopathogenic Nematode Steinernema carpocapsae Identifies the X-Chromosome.</title>
        <authorList>
            <person name="Serra L."/>
            <person name="Macchietto M."/>
            <person name="Macias-Munoz A."/>
            <person name="McGill C.J."/>
            <person name="Rodriguez I.M."/>
            <person name="Rodriguez B."/>
            <person name="Murad R."/>
            <person name="Mortazavi A."/>
        </authorList>
    </citation>
    <scope>NUCLEOTIDE SEQUENCE [LARGE SCALE GENOMIC DNA]</scope>
    <source>
        <strain evidence="2 3">ALL</strain>
    </source>
</reference>
<keyword evidence="3" id="KW-1185">Reference proteome</keyword>
<proteinExistence type="predicted"/>
<sequence length="73" mass="8352">MFSSGTDTNEVPSSTPDNVAVVLKDRLTTRGVRVYDTLQFRFRSTMLLHLWSISPTRRSSASRQWASCHRCHP</sequence>
<gene>
    <name evidence="1" type="ORF">L596_000876</name>
    <name evidence="2" type="ORF">L596_000883</name>
</gene>